<name>A0A7S9DBP5_9BRAD</name>
<feature type="transmembrane region" description="Helical" evidence="1">
    <location>
        <begin position="71"/>
        <end position="93"/>
    </location>
</feature>
<proteinExistence type="predicted"/>
<keyword evidence="1" id="KW-0472">Membrane</keyword>
<accession>A0A7S9DBP5</accession>
<evidence type="ECO:0000313" key="3">
    <source>
        <dbReference type="Proteomes" id="UP000594621"/>
    </source>
</evidence>
<sequence length="139" mass="15539">MQNEVNPKVNPFGSRATFVMNVCALVLACVVLTEVAVIENQRFGHALPSDPFLCFFPALIMFVVRSEPFSFFFLLAHLLVSVRLTFPVFGIAAGTYKFSRADDPLFILVLFTMATAICFVAFVFVALIRFLVAHRRPAE</sequence>
<evidence type="ECO:0000256" key="1">
    <source>
        <dbReference type="SAM" id="Phobius"/>
    </source>
</evidence>
<gene>
    <name evidence="2" type="ORF">IC761_16395</name>
</gene>
<evidence type="ECO:0000313" key="2">
    <source>
        <dbReference type="EMBL" id="QPF94751.1"/>
    </source>
</evidence>
<keyword evidence="1" id="KW-0812">Transmembrane</keyword>
<dbReference type="Proteomes" id="UP000594621">
    <property type="component" value="Chromosome"/>
</dbReference>
<dbReference type="AlphaFoldDB" id="A0A7S9DBP5"/>
<feature type="transmembrane region" description="Helical" evidence="1">
    <location>
        <begin position="12"/>
        <end position="33"/>
    </location>
</feature>
<dbReference type="RefSeq" id="WP_195804220.1">
    <property type="nucleotide sequence ID" value="NZ_CP061379.1"/>
</dbReference>
<keyword evidence="3" id="KW-1185">Reference proteome</keyword>
<organism evidence="2 3">
    <name type="scientific">Bradyrhizobium commune</name>
    <dbReference type="NCBI Taxonomy" id="83627"/>
    <lineage>
        <taxon>Bacteria</taxon>
        <taxon>Pseudomonadati</taxon>
        <taxon>Pseudomonadota</taxon>
        <taxon>Alphaproteobacteria</taxon>
        <taxon>Hyphomicrobiales</taxon>
        <taxon>Nitrobacteraceae</taxon>
        <taxon>Bradyrhizobium</taxon>
    </lineage>
</organism>
<keyword evidence="1" id="KW-1133">Transmembrane helix</keyword>
<reference evidence="2 3" key="1">
    <citation type="submission" date="2020-09" db="EMBL/GenBank/DDBJ databases">
        <title>Complete genomes of bradyrhizobia occurring on native shrubby legumes in Australia.</title>
        <authorList>
            <person name="Lafay B."/>
        </authorList>
    </citation>
    <scope>NUCLEOTIDE SEQUENCE [LARGE SCALE GENOMIC DNA]</scope>
    <source>
        <strain evidence="2 3">BDV5040</strain>
    </source>
</reference>
<feature type="transmembrane region" description="Helical" evidence="1">
    <location>
        <begin position="105"/>
        <end position="132"/>
    </location>
</feature>
<protein>
    <submittedName>
        <fullName evidence="2">Uncharacterized protein</fullName>
    </submittedName>
</protein>
<dbReference type="EMBL" id="CP061379">
    <property type="protein sequence ID" value="QPF94751.1"/>
    <property type="molecule type" value="Genomic_DNA"/>
</dbReference>
<dbReference type="KEGG" id="bcou:IC761_16395"/>